<dbReference type="EMBL" id="JAIWYP010000003">
    <property type="protein sequence ID" value="KAH3858832.1"/>
    <property type="molecule type" value="Genomic_DNA"/>
</dbReference>
<gene>
    <name evidence="1" type="ORF">DPMN_101472</name>
</gene>
<dbReference type="PANTHER" id="PTHR31751:SF42">
    <property type="entry name" value="PROTEIN CBG10204"/>
    <property type="match status" value="1"/>
</dbReference>
<dbReference type="Proteomes" id="UP000828390">
    <property type="component" value="Unassembled WGS sequence"/>
</dbReference>
<reference evidence="1" key="2">
    <citation type="submission" date="2020-11" db="EMBL/GenBank/DDBJ databases">
        <authorList>
            <person name="McCartney M.A."/>
            <person name="Auch B."/>
            <person name="Kono T."/>
            <person name="Mallez S."/>
            <person name="Becker A."/>
            <person name="Gohl D.M."/>
            <person name="Silverstein K.A.T."/>
            <person name="Koren S."/>
            <person name="Bechman K.B."/>
            <person name="Herman A."/>
            <person name="Abrahante J.E."/>
            <person name="Garbe J."/>
        </authorList>
    </citation>
    <scope>NUCLEOTIDE SEQUENCE</scope>
    <source>
        <strain evidence="1">Duluth1</strain>
        <tissue evidence="1">Whole animal</tissue>
    </source>
</reference>
<comment type="caution">
    <text evidence="1">The sequence shown here is derived from an EMBL/GenBank/DDBJ whole genome shotgun (WGS) entry which is preliminary data.</text>
</comment>
<accession>A0A9D4LHK9</accession>
<evidence type="ECO:0000313" key="2">
    <source>
        <dbReference type="Proteomes" id="UP000828390"/>
    </source>
</evidence>
<sequence length="55" mass="6666">MELEGLKRGLRNLATNHISVTDLTTDRHVQVRKFMREEMENIRHWFDVWHMAKGM</sequence>
<reference evidence="1" key="1">
    <citation type="journal article" date="2019" name="bioRxiv">
        <title>The Genome of the Zebra Mussel, Dreissena polymorpha: A Resource for Invasive Species Research.</title>
        <authorList>
            <person name="McCartney M.A."/>
            <person name="Auch B."/>
            <person name="Kono T."/>
            <person name="Mallez S."/>
            <person name="Zhang Y."/>
            <person name="Obille A."/>
            <person name="Becker A."/>
            <person name="Abrahante J.E."/>
            <person name="Garbe J."/>
            <person name="Badalamenti J.P."/>
            <person name="Herman A."/>
            <person name="Mangelson H."/>
            <person name="Liachko I."/>
            <person name="Sullivan S."/>
            <person name="Sone E.D."/>
            <person name="Koren S."/>
            <person name="Silverstein K.A.T."/>
            <person name="Beckman K.B."/>
            <person name="Gohl D.M."/>
        </authorList>
    </citation>
    <scope>NUCLEOTIDE SEQUENCE</scope>
    <source>
        <strain evidence="1">Duluth1</strain>
        <tissue evidence="1">Whole animal</tissue>
    </source>
</reference>
<dbReference type="AlphaFoldDB" id="A0A9D4LHK9"/>
<organism evidence="1 2">
    <name type="scientific">Dreissena polymorpha</name>
    <name type="common">Zebra mussel</name>
    <name type="synonym">Mytilus polymorpha</name>
    <dbReference type="NCBI Taxonomy" id="45954"/>
    <lineage>
        <taxon>Eukaryota</taxon>
        <taxon>Metazoa</taxon>
        <taxon>Spiralia</taxon>
        <taxon>Lophotrochozoa</taxon>
        <taxon>Mollusca</taxon>
        <taxon>Bivalvia</taxon>
        <taxon>Autobranchia</taxon>
        <taxon>Heteroconchia</taxon>
        <taxon>Euheterodonta</taxon>
        <taxon>Imparidentia</taxon>
        <taxon>Neoheterodontei</taxon>
        <taxon>Myida</taxon>
        <taxon>Dreissenoidea</taxon>
        <taxon>Dreissenidae</taxon>
        <taxon>Dreissena</taxon>
    </lineage>
</organism>
<name>A0A9D4LHK9_DREPO</name>
<dbReference type="PANTHER" id="PTHR31751">
    <property type="entry name" value="SI:CH211-108C17.2-RELATED-RELATED"/>
    <property type="match status" value="1"/>
</dbReference>
<protein>
    <submittedName>
        <fullName evidence="1">Uncharacterized protein</fullName>
    </submittedName>
</protein>
<keyword evidence="2" id="KW-1185">Reference proteome</keyword>
<proteinExistence type="predicted"/>
<evidence type="ECO:0000313" key="1">
    <source>
        <dbReference type="EMBL" id="KAH3858832.1"/>
    </source>
</evidence>